<name>A0A069A5B6_CLODI</name>
<dbReference type="AlphaFoldDB" id="A0A069A5B6"/>
<accession>A0A069A5B6</accession>
<gene>
    <name evidence="1" type="ORF">BN1097_160046</name>
</gene>
<reference evidence="1" key="1">
    <citation type="submission" date="2014-07" db="EMBL/GenBank/DDBJ databases">
        <authorList>
            <person name="Monot Marc"/>
        </authorList>
    </citation>
    <scope>NUCLEOTIDE SEQUENCE</scope>
    <source>
        <strain evidence="1">7032994</strain>
    </source>
</reference>
<dbReference type="EMBL" id="LK932350">
    <property type="protein sequence ID" value="CDS83575.1"/>
    <property type="molecule type" value="Genomic_DNA"/>
</dbReference>
<evidence type="ECO:0000313" key="1">
    <source>
        <dbReference type="EMBL" id="CDS83575.1"/>
    </source>
</evidence>
<organism evidence="1">
    <name type="scientific">Clostridioides difficile</name>
    <name type="common">Peptoclostridium difficile</name>
    <dbReference type="NCBI Taxonomy" id="1496"/>
    <lineage>
        <taxon>Bacteria</taxon>
        <taxon>Bacillati</taxon>
        <taxon>Bacillota</taxon>
        <taxon>Clostridia</taxon>
        <taxon>Peptostreptococcales</taxon>
        <taxon>Peptostreptococcaceae</taxon>
        <taxon>Clostridioides</taxon>
    </lineage>
</organism>
<protein>
    <submittedName>
        <fullName evidence="1">Uncharacterized protein</fullName>
    </submittedName>
</protein>
<sequence length="47" mass="5519">MGTICILQKKHLTNYENCMININIFIRKHNNYVSSGFLGREYIGKNE</sequence>
<proteinExistence type="predicted"/>